<dbReference type="InterPro" id="IPR002711">
    <property type="entry name" value="HNH"/>
</dbReference>
<name>L1MYB0_9BACT</name>
<dbReference type="Gene3D" id="1.10.30.50">
    <property type="match status" value="1"/>
</dbReference>
<accession>L1MYB0</accession>
<dbReference type="SMART" id="SM00507">
    <property type="entry name" value="HNHc"/>
    <property type="match status" value="1"/>
</dbReference>
<dbReference type="GO" id="GO:0004519">
    <property type="term" value="F:endonuclease activity"/>
    <property type="evidence" value="ECO:0007669"/>
    <property type="project" value="InterPro"/>
</dbReference>
<dbReference type="SMART" id="SM00843">
    <property type="entry name" value="Ftsk_gamma"/>
    <property type="match status" value="1"/>
</dbReference>
<dbReference type="CDD" id="cd00085">
    <property type="entry name" value="HNHc"/>
    <property type="match status" value="1"/>
</dbReference>
<dbReference type="Proteomes" id="UP000010433">
    <property type="component" value="Unassembled WGS sequence"/>
</dbReference>
<proteinExistence type="predicted"/>
<comment type="caution">
    <text evidence="3">The sequence shown here is derived from an EMBL/GenBank/DDBJ whole genome shotgun (WGS) entry which is preliminary data.</text>
</comment>
<reference evidence="3 4" key="1">
    <citation type="submission" date="2012-05" db="EMBL/GenBank/DDBJ databases">
        <authorList>
            <person name="Weinstock G."/>
            <person name="Sodergren E."/>
            <person name="Lobos E.A."/>
            <person name="Fulton L."/>
            <person name="Fulton R."/>
            <person name="Courtney L."/>
            <person name="Fronick C."/>
            <person name="O'Laughlin M."/>
            <person name="Godfrey J."/>
            <person name="Wilson R.M."/>
            <person name="Miner T."/>
            <person name="Farmer C."/>
            <person name="Delehaunty K."/>
            <person name="Cordes M."/>
            <person name="Minx P."/>
            <person name="Tomlinson C."/>
            <person name="Chen J."/>
            <person name="Wollam A."/>
            <person name="Pepin K.H."/>
            <person name="Bhonagiri V."/>
            <person name="Zhang X."/>
            <person name="Suruliraj S."/>
            <person name="Warren W."/>
            <person name="Mitreva M."/>
            <person name="Mardis E.R."/>
            <person name="Wilson R.K."/>
        </authorList>
    </citation>
    <scope>NUCLEOTIDE SEQUENCE [LARGE SCALE GENOMIC DNA]</scope>
    <source>
        <strain evidence="3 4">F0055</strain>
    </source>
</reference>
<dbReference type="AlphaFoldDB" id="L1MYB0"/>
<evidence type="ECO:0000259" key="2">
    <source>
        <dbReference type="SMART" id="SM00843"/>
    </source>
</evidence>
<dbReference type="GO" id="GO:0003676">
    <property type="term" value="F:nucleic acid binding"/>
    <property type="evidence" value="ECO:0007669"/>
    <property type="project" value="InterPro"/>
</dbReference>
<evidence type="ECO:0000313" key="3">
    <source>
        <dbReference type="EMBL" id="EKX96095.1"/>
    </source>
</evidence>
<organism evidence="3 4">
    <name type="scientific">Hoylesella saccharolytica F0055</name>
    <dbReference type="NCBI Taxonomy" id="1127699"/>
    <lineage>
        <taxon>Bacteria</taxon>
        <taxon>Pseudomonadati</taxon>
        <taxon>Bacteroidota</taxon>
        <taxon>Bacteroidia</taxon>
        <taxon>Bacteroidales</taxon>
        <taxon>Prevotellaceae</taxon>
        <taxon>Hoylesella</taxon>
    </lineage>
</organism>
<dbReference type="PATRIC" id="fig|1127699.3.peg.2291"/>
<dbReference type="InterPro" id="IPR036388">
    <property type="entry name" value="WH-like_DNA-bd_sf"/>
</dbReference>
<dbReference type="PANTHER" id="PTHR22683:SF41">
    <property type="entry name" value="DNA TRANSLOCASE FTSK"/>
    <property type="match status" value="1"/>
</dbReference>
<keyword evidence="4" id="KW-1185">Reference proteome</keyword>
<dbReference type="InterPro" id="IPR050206">
    <property type="entry name" value="FtsK/SpoIIIE/SftA"/>
</dbReference>
<feature type="domain" description="HNH nuclease" evidence="1">
    <location>
        <begin position="228"/>
        <end position="278"/>
    </location>
</feature>
<evidence type="ECO:0000259" key="1">
    <source>
        <dbReference type="SMART" id="SM00507"/>
    </source>
</evidence>
<dbReference type="Pfam" id="PF09397">
    <property type="entry name" value="FtsK_gamma"/>
    <property type="match status" value="1"/>
</dbReference>
<dbReference type="PANTHER" id="PTHR22683">
    <property type="entry name" value="SPORULATION PROTEIN RELATED"/>
    <property type="match status" value="1"/>
</dbReference>
<dbReference type="Pfam" id="PF01844">
    <property type="entry name" value="HNH"/>
    <property type="match status" value="1"/>
</dbReference>
<dbReference type="STRING" id="1127699.HMPREF9151_02497"/>
<protein>
    <submittedName>
        <fullName evidence="3">Ftsk gamma domain protein</fullName>
    </submittedName>
</protein>
<dbReference type="InterPro" id="IPR036390">
    <property type="entry name" value="WH_DNA-bd_sf"/>
</dbReference>
<dbReference type="Gene3D" id="1.10.10.10">
    <property type="entry name" value="Winged helix-like DNA-binding domain superfamily/Winged helix DNA-binding domain"/>
    <property type="match status" value="1"/>
</dbReference>
<dbReference type="InterPro" id="IPR003615">
    <property type="entry name" value="HNH_nuc"/>
</dbReference>
<dbReference type="SUPFAM" id="SSF46785">
    <property type="entry name" value="Winged helix' DNA-binding domain"/>
    <property type="match status" value="1"/>
</dbReference>
<dbReference type="GO" id="GO:0008270">
    <property type="term" value="F:zinc ion binding"/>
    <property type="evidence" value="ECO:0007669"/>
    <property type="project" value="InterPro"/>
</dbReference>
<dbReference type="EMBL" id="AMEP01000164">
    <property type="protein sequence ID" value="EKX96095.1"/>
    <property type="molecule type" value="Genomic_DNA"/>
</dbReference>
<feature type="domain" description="FtsK gamma" evidence="2">
    <location>
        <begin position="68"/>
        <end position="133"/>
    </location>
</feature>
<gene>
    <name evidence="3" type="ORF">HMPREF9151_02497</name>
</gene>
<dbReference type="HOGENOM" id="CLU_976126_0_0_10"/>
<dbReference type="InterPro" id="IPR018541">
    <property type="entry name" value="Ftsk_gamma"/>
</dbReference>
<evidence type="ECO:0000313" key="4">
    <source>
        <dbReference type="Proteomes" id="UP000010433"/>
    </source>
</evidence>
<sequence length="285" mass="33115">MGLFNLFKKKGGSLQSETIVEHSRKIQENINNNEHISKSIDNEKLINSLVDAYAQKEVYEKPDLSIDTNNFDPFFEEAAYAIVTTQVGSTSMIQRRFSIGYNRARRLMDQLEMAGIIGPAEGSKPREVLIQDKNTLQMMLNFRRGLINKDFIIENKHAIKERVLFYQEQKAKEEEWARRELIDAEKERIKQEILEKRRIREIKKQAMAELREEGIIEEARTREPIPQEVQDAVWRRDGGRCVKCGSQENLEFDHIIPFSKGGSNTIRNIQLLCEKCNRSKSNKIG</sequence>